<proteinExistence type="inferred from homology"/>
<dbReference type="GO" id="GO:0005686">
    <property type="term" value="C:U2 snRNP"/>
    <property type="evidence" value="ECO:0000318"/>
    <property type="project" value="GO_Central"/>
</dbReference>
<dbReference type="GO" id="GO:0070990">
    <property type="term" value="F:snRNP binding"/>
    <property type="evidence" value="ECO:0000318"/>
    <property type="project" value="GO_Central"/>
</dbReference>
<evidence type="ECO:0000256" key="8">
    <source>
        <dbReference type="ARBA" id="ARBA00023242"/>
    </source>
</evidence>
<evidence type="ECO:0000313" key="12">
    <source>
        <dbReference type="EMBL" id="EDQ90485.1"/>
    </source>
</evidence>
<dbReference type="GO" id="GO:0005737">
    <property type="term" value="C:cytoplasm"/>
    <property type="evidence" value="ECO:0000318"/>
    <property type="project" value="GO_Central"/>
</dbReference>
<dbReference type="EMBL" id="CH991547">
    <property type="protein sequence ID" value="EDQ90485.1"/>
    <property type="molecule type" value="Genomic_DNA"/>
</dbReference>
<evidence type="ECO:0000256" key="10">
    <source>
        <dbReference type="ARBA" id="ARBA00041355"/>
    </source>
</evidence>
<dbReference type="Pfam" id="PF01423">
    <property type="entry name" value="LSM"/>
    <property type="match status" value="1"/>
</dbReference>
<keyword evidence="6" id="KW-0694">RNA-binding</keyword>
<dbReference type="InterPro" id="IPR047575">
    <property type="entry name" value="Sm"/>
</dbReference>
<feature type="domain" description="Sm" evidence="11">
    <location>
        <begin position="1"/>
        <end position="73"/>
    </location>
</feature>
<organism evidence="12 13">
    <name type="scientific">Monosiga brevicollis</name>
    <name type="common">Choanoflagellate</name>
    <dbReference type="NCBI Taxonomy" id="81824"/>
    <lineage>
        <taxon>Eukaryota</taxon>
        <taxon>Choanoflagellata</taxon>
        <taxon>Craspedida</taxon>
        <taxon>Salpingoecidae</taxon>
        <taxon>Monosiga</taxon>
    </lineage>
</organism>
<dbReference type="FunCoup" id="A9UW20">
    <property type="interactions" value="775"/>
</dbReference>
<evidence type="ECO:0000259" key="11">
    <source>
        <dbReference type="PROSITE" id="PS52002"/>
    </source>
</evidence>
<keyword evidence="9" id="KW-0687">Ribonucleoprotein</keyword>
<dbReference type="GO" id="GO:0003723">
    <property type="term" value="F:RNA binding"/>
    <property type="evidence" value="ECO:0007669"/>
    <property type="project" value="UniProtKB-KW"/>
</dbReference>
<dbReference type="Proteomes" id="UP000001357">
    <property type="component" value="Unassembled WGS sequence"/>
</dbReference>
<dbReference type="GO" id="GO:0005685">
    <property type="term" value="C:U1 snRNP"/>
    <property type="evidence" value="ECO:0000318"/>
    <property type="project" value="GO_Central"/>
</dbReference>
<dbReference type="GO" id="GO:0005687">
    <property type="term" value="C:U4 snRNP"/>
    <property type="evidence" value="ECO:0000318"/>
    <property type="project" value="GO_Central"/>
</dbReference>
<keyword evidence="13" id="KW-1185">Reference proteome</keyword>
<keyword evidence="8" id="KW-0539">Nucleus</keyword>
<protein>
    <recommendedName>
        <fullName evidence="10">Sm protein B</fullName>
    </recommendedName>
</protein>
<evidence type="ECO:0000256" key="6">
    <source>
        <dbReference type="ARBA" id="ARBA00022884"/>
    </source>
</evidence>
<dbReference type="InterPro" id="IPR010920">
    <property type="entry name" value="LSM_dom_sf"/>
</dbReference>
<dbReference type="GO" id="GO:0071004">
    <property type="term" value="C:U2-type prespliceosome"/>
    <property type="evidence" value="ECO:0000318"/>
    <property type="project" value="GO_Central"/>
</dbReference>
<dbReference type="SMART" id="SM00651">
    <property type="entry name" value="Sm"/>
    <property type="match status" value="1"/>
</dbReference>
<keyword evidence="7" id="KW-0508">mRNA splicing</keyword>
<dbReference type="InterPro" id="IPR001163">
    <property type="entry name" value="Sm_dom_euk/arc"/>
</dbReference>
<evidence type="ECO:0000256" key="1">
    <source>
        <dbReference type="ARBA" id="ARBA00004123"/>
    </source>
</evidence>
<evidence type="ECO:0000256" key="7">
    <source>
        <dbReference type="ARBA" id="ARBA00023187"/>
    </source>
</evidence>
<dbReference type="GeneID" id="5889854"/>
<dbReference type="GO" id="GO:0071013">
    <property type="term" value="C:catalytic step 2 spliceosome"/>
    <property type="evidence" value="ECO:0000318"/>
    <property type="project" value="GO_Central"/>
</dbReference>
<dbReference type="GO" id="GO:0000398">
    <property type="term" value="P:mRNA splicing, via spliceosome"/>
    <property type="evidence" value="ECO:0000318"/>
    <property type="project" value="GO_Central"/>
</dbReference>
<dbReference type="STRING" id="81824.A9UW20"/>
<keyword evidence="4" id="KW-0963">Cytoplasm</keyword>
<comment type="subcellular location">
    <subcellularLocation>
        <location evidence="2">Cytoplasm</location>
    </subcellularLocation>
    <subcellularLocation>
        <location evidence="1">Nucleus</location>
    </subcellularLocation>
</comment>
<feature type="non-terminal residue" evidence="12">
    <location>
        <position position="73"/>
    </location>
</feature>
<sequence>QFLNYRMRITTDDGRYLIGTFMAYDKHMNIILADCEEHRKPKKGADEKEEKRTLGLILLRGENVLGLSIEGPP</sequence>
<keyword evidence="5" id="KW-0507">mRNA processing</keyword>
<dbReference type="CDD" id="cd01717">
    <property type="entry name" value="Sm_B"/>
    <property type="match status" value="1"/>
</dbReference>
<accession>A9UW20</accession>
<dbReference type="InParanoid" id="A9UW20"/>
<evidence type="ECO:0000313" key="13">
    <source>
        <dbReference type="Proteomes" id="UP000001357"/>
    </source>
</evidence>
<evidence type="ECO:0000256" key="9">
    <source>
        <dbReference type="ARBA" id="ARBA00023274"/>
    </source>
</evidence>
<dbReference type="SUPFAM" id="SSF50182">
    <property type="entry name" value="Sm-like ribonucleoproteins"/>
    <property type="match status" value="1"/>
</dbReference>
<comment type="similarity">
    <text evidence="3">Belongs to the snRNP SmB/SmN family.</text>
</comment>
<dbReference type="RefSeq" id="XP_001744536.1">
    <property type="nucleotide sequence ID" value="XM_001744484.1"/>
</dbReference>
<dbReference type="PROSITE" id="PS52002">
    <property type="entry name" value="SM"/>
    <property type="match status" value="1"/>
</dbReference>
<dbReference type="Gene3D" id="2.30.30.100">
    <property type="match status" value="1"/>
</dbReference>
<dbReference type="eggNOG" id="KOG3168">
    <property type="taxonomic scope" value="Eukaryota"/>
</dbReference>
<evidence type="ECO:0000256" key="4">
    <source>
        <dbReference type="ARBA" id="ARBA00022490"/>
    </source>
</evidence>
<feature type="non-terminal residue" evidence="12">
    <location>
        <position position="1"/>
    </location>
</feature>
<dbReference type="GO" id="GO:0005682">
    <property type="term" value="C:U5 snRNP"/>
    <property type="evidence" value="ECO:0000318"/>
    <property type="project" value="GO_Central"/>
</dbReference>
<evidence type="ECO:0000256" key="5">
    <source>
        <dbReference type="ARBA" id="ARBA00022664"/>
    </source>
</evidence>
<dbReference type="OMA" id="MLHNINR"/>
<dbReference type="GO" id="GO:0046540">
    <property type="term" value="C:U4/U6 x U5 tri-snRNP complex"/>
    <property type="evidence" value="ECO:0000318"/>
    <property type="project" value="GO_Central"/>
</dbReference>
<evidence type="ECO:0000256" key="3">
    <source>
        <dbReference type="ARBA" id="ARBA00009123"/>
    </source>
</evidence>
<name>A9UW20_MONBE</name>
<dbReference type="AlphaFoldDB" id="A9UW20"/>
<evidence type="ECO:0000256" key="2">
    <source>
        <dbReference type="ARBA" id="ARBA00004496"/>
    </source>
</evidence>
<dbReference type="InterPro" id="IPR050914">
    <property type="entry name" value="snRNP_SmB/NAA38-like"/>
</dbReference>
<dbReference type="KEGG" id="mbr:MONBRDRAFT_3442"/>
<dbReference type="PANTHER" id="PTHR10701">
    <property type="entry name" value="SMALL NUCLEAR RIBONUCLEOPROTEIN-ASSOCIATED PROTEIN B AND N"/>
    <property type="match status" value="1"/>
</dbReference>
<reference evidence="12 13" key="1">
    <citation type="journal article" date="2008" name="Nature">
        <title>The genome of the choanoflagellate Monosiga brevicollis and the origin of metazoans.</title>
        <authorList>
            <consortium name="JGI Sequencing"/>
            <person name="King N."/>
            <person name="Westbrook M.J."/>
            <person name="Young S.L."/>
            <person name="Kuo A."/>
            <person name="Abedin M."/>
            <person name="Chapman J."/>
            <person name="Fairclough S."/>
            <person name="Hellsten U."/>
            <person name="Isogai Y."/>
            <person name="Letunic I."/>
            <person name="Marr M."/>
            <person name="Pincus D."/>
            <person name="Putnam N."/>
            <person name="Rokas A."/>
            <person name="Wright K.J."/>
            <person name="Zuzow R."/>
            <person name="Dirks W."/>
            <person name="Good M."/>
            <person name="Goodstein D."/>
            <person name="Lemons D."/>
            <person name="Li W."/>
            <person name="Lyons J.B."/>
            <person name="Morris A."/>
            <person name="Nichols S."/>
            <person name="Richter D.J."/>
            <person name="Salamov A."/>
            <person name="Bork P."/>
            <person name="Lim W.A."/>
            <person name="Manning G."/>
            <person name="Miller W.T."/>
            <person name="McGinnis W."/>
            <person name="Shapiro H."/>
            <person name="Tjian R."/>
            <person name="Grigoriev I.V."/>
            <person name="Rokhsar D."/>
        </authorList>
    </citation>
    <scope>NUCLEOTIDE SEQUENCE [LARGE SCALE GENOMIC DNA]</scope>
    <source>
        <strain evidence="13">MX1 / ATCC 50154</strain>
    </source>
</reference>
<gene>
    <name evidence="12" type="ORF">MONBRDRAFT_3442</name>
</gene>
<dbReference type="PANTHER" id="PTHR10701:SF0">
    <property type="entry name" value="SMALL NUCLEAR RIBONUCLEOPROTEIN-ASSOCIATED PROTEIN B"/>
    <property type="match status" value="1"/>
</dbReference>